<protein>
    <recommendedName>
        <fullName evidence="4">Transposase</fullName>
    </recommendedName>
</protein>
<sequence>MYKRFTQSALVYKGCKYSKRKPLCKTGGLCYYKKLSANLNEIDFNDILIIVISFLHKIIGDKLLYAIIGFYFSH</sequence>
<evidence type="ECO:0000313" key="2">
    <source>
        <dbReference type="EMBL" id="GGC92627.1"/>
    </source>
</evidence>
<dbReference type="EMBL" id="BMKI01000004">
    <property type="protein sequence ID" value="GGC92627.1"/>
    <property type="molecule type" value="Genomic_DNA"/>
</dbReference>
<organism evidence="2 3">
    <name type="scientific">Enterococcus wangshanyuanii</name>
    <dbReference type="NCBI Taxonomy" id="2005703"/>
    <lineage>
        <taxon>Bacteria</taxon>
        <taxon>Bacillati</taxon>
        <taxon>Bacillota</taxon>
        <taxon>Bacilli</taxon>
        <taxon>Lactobacillales</taxon>
        <taxon>Enterococcaceae</taxon>
        <taxon>Enterococcus</taxon>
    </lineage>
</organism>
<dbReference type="Proteomes" id="UP000630615">
    <property type="component" value="Unassembled WGS sequence"/>
</dbReference>
<feature type="transmembrane region" description="Helical" evidence="1">
    <location>
        <begin position="47"/>
        <end position="72"/>
    </location>
</feature>
<keyword evidence="1" id="KW-0812">Transmembrane</keyword>
<keyword evidence="1" id="KW-0472">Membrane</keyword>
<reference evidence="3" key="1">
    <citation type="journal article" date="2019" name="Int. J. Syst. Evol. Microbiol.">
        <title>The Global Catalogue of Microorganisms (GCM) 10K type strain sequencing project: providing services to taxonomists for standard genome sequencing and annotation.</title>
        <authorList>
            <consortium name="The Broad Institute Genomics Platform"/>
            <consortium name="The Broad Institute Genome Sequencing Center for Infectious Disease"/>
            <person name="Wu L."/>
            <person name="Ma J."/>
        </authorList>
    </citation>
    <scope>NUCLEOTIDE SEQUENCE [LARGE SCALE GENOMIC DNA]</scope>
    <source>
        <strain evidence="3">CGMCC 1.15942</strain>
    </source>
</reference>
<gene>
    <name evidence="2" type="ORF">GCM10011573_22790</name>
</gene>
<evidence type="ECO:0000256" key="1">
    <source>
        <dbReference type="SAM" id="Phobius"/>
    </source>
</evidence>
<proteinExistence type="predicted"/>
<keyword evidence="1" id="KW-1133">Transmembrane helix</keyword>
<evidence type="ECO:0000313" key="3">
    <source>
        <dbReference type="Proteomes" id="UP000630615"/>
    </source>
</evidence>
<comment type="caution">
    <text evidence="2">The sequence shown here is derived from an EMBL/GenBank/DDBJ whole genome shotgun (WGS) entry which is preliminary data.</text>
</comment>
<evidence type="ECO:0008006" key="4">
    <source>
        <dbReference type="Google" id="ProtNLM"/>
    </source>
</evidence>
<name>A0ABQ1PAL8_9ENTE</name>
<accession>A0ABQ1PAL8</accession>
<keyword evidence="3" id="KW-1185">Reference proteome</keyword>